<dbReference type="HAMAP" id="MF_01845">
    <property type="entry name" value="UPF0597"/>
    <property type="match status" value="1"/>
</dbReference>
<reference evidence="4" key="2">
    <citation type="submission" date="2020-02" db="EMBL/GenBank/DDBJ databases">
        <authorList>
            <person name="Littmann E."/>
            <person name="Sorbara M."/>
        </authorList>
    </citation>
    <scope>NUCLEOTIDE SEQUENCE</scope>
    <source>
        <strain evidence="4">MSK.1.17</strain>
    </source>
</reference>
<keyword evidence="5" id="KW-1185">Reference proteome</keyword>
<feature type="domain" description="Serine dehydratase-like alpha subunit" evidence="2">
    <location>
        <begin position="178"/>
        <end position="426"/>
    </location>
</feature>
<dbReference type="PANTHER" id="PTHR30501">
    <property type="entry name" value="UPF0597 PROTEIN YHAM"/>
    <property type="match status" value="1"/>
</dbReference>
<dbReference type="SUPFAM" id="SSF103378">
    <property type="entry name" value="2-methylcitrate dehydratase PrpD"/>
    <property type="match status" value="1"/>
</dbReference>
<gene>
    <name evidence="4" type="ORF">G5B36_09535</name>
    <name evidence="3" type="ORF">L0N08_26775</name>
</gene>
<dbReference type="GO" id="GO:0019450">
    <property type="term" value="P:L-cysteine catabolic process to pyruvate"/>
    <property type="evidence" value="ECO:0007669"/>
    <property type="project" value="TreeGrafter"/>
</dbReference>
<organism evidence="3 6">
    <name type="scientific">Enterocloster aldenensis</name>
    <dbReference type="NCBI Taxonomy" id="358742"/>
    <lineage>
        <taxon>Bacteria</taxon>
        <taxon>Bacillati</taxon>
        <taxon>Bacillota</taxon>
        <taxon>Clostridia</taxon>
        <taxon>Lachnospirales</taxon>
        <taxon>Lachnospiraceae</taxon>
        <taxon>Enterocloster</taxon>
    </lineage>
</organism>
<dbReference type="EMBL" id="JAAITT010000011">
    <property type="protein sequence ID" value="NSJ48938.1"/>
    <property type="molecule type" value="Genomic_DNA"/>
</dbReference>
<reference evidence="3" key="3">
    <citation type="submission" date="2022-01" db="EMBL/GenBank/DDBJ databases">
        <title>Collection of gut derived symbiotic bacterial strains cultured from healthy donors.</title>
        <authorList>
            <person name="Lin H."/>
            <person name="Kohout C."/>
            <person name="Waligurski E."/>
            <person name="Pamer E.G."/>
        </authorList>
    </citation>
    <scope>NUCLEOTIDE SEQUENCE</scope>
    <source>
        <strain evidence="3">DFI.6.55</strain>
    </source>
</reference>
<dbReference type="InterPro" id="IPR036148">
    <property type="entry name" value="MmgE/PrpD_sf"/>
</dbReference>
<comment type="similarity">
    <text evidence="1">Belongs to the UPF0597 family.</text>
</comment>
<accession>A0AAW5C9S1</accession>
<evidence type="ECO:0000313" key="6">
    <source>
        <dbReference type="Proteomes" id="UP001299608"/>
    </source>
</evidence>
<dbReference type="AlphaFoldDB" id="A0AAW5C9S1"/>
<comment type="caution">
    <text evidence="3">The sequence shown here is derived from an EMBL/GenBank/DDBJ whole genome shotgun (WGS) entry which is preliminary data.</text>
</comment>
<evidence type="ECO:0000256" key="1">
    <source>
        <dbReference type="HAMAP-Rule" id="MF_01845"/>
    </source>
</evidence>
<dbReference type="Pfam" id="PF03313">
    <property type="entry name" value="SDH_alpha"/>
    <property type="match status" value="1"/>
</dbReference>
<evidence type="ECO:0000259" key="2">
    <source>
        <dbReference type="Pfam" id="PF03313"/>
    </source>
</evidence>
<protein>
    <recommendedName>
        <fullName evidence="1">UPF0597 protein G5B36_09535</fullName>
    </recommendedName>
</protein>
<name>A0AAW5C9S1_9FIRM</name>
<sequence length="432" mass="45261">MNREELITLLKQEVVPALGCTEPVCVALAAASAAKAVGGGICSIHVEMNPGIYKNGMSVGIPGFDRVGLKYAAALGAYLSNPEKGLQLLENLTPDISSRSIRLVEDNQVGIEIKASEAQLYAHAVVTTTAGRGTSTIRNTHSNIVYTAREIFPEGRLEILDQKEYSLSGQTQLHKELTRMSISGIVSLIEECSQEELAFMKEGADMNSRMAGYGLEHEPGIGIASCLKKYSATGIMGSSLMTRIMTVMASSAEGRMCGCPYAVMSSAGSGNHGLTAILPVLETADYLGASREQLVKALAISHTLNVYIKEFTGKLSATCGCGVSAASAASAAMVWLMGGSHRQMGNAIINMSGNLTGMICDGGKIGCALKLATASSAALMSACLAMEGTVLQPTDGICAGTPEEAIRNMGRVSNPGMAQTDRTILEIMMEKG</sequence>
<dbReference type="GO" id="GO:0080146">
    <property type="term" value="F:L-cysteine desulfhydrase activity"/>
    <property type="evidence" value="ECO:0007669"/>
    <property type="project" value="TreeGrafter"/>
</dbReference>
<keyword evidence="3" id="KW-0456">Lyase</keyword>
<dbReference type="EMBL" id="JAKNGE010000049">
    <property type="protein sequence ID" value="MCG4749024.1"/>
    <property type="molecule type" value="Genomic_DNA"/>
</dbReference>
<dbReference type="Proteomes" id="UP001299608">
    <property type="component" value="Unassembled WGS sequence"/>
</dbReference>
<dbReference type="GeneID" id="97208178"/>
<dbReference type="Proteomes" id="UP000669239">
    <property type="component" value="Unassembled WGS sequence"/>
</dbReference>
<evidence type="ECO:0000313" key="4">
    <source>
        <dbReference type="EMBL" id="NSJ48938.1"/>
    </source>
</evidence>
<evidence type="ECO:0000313" key="3">
    <source>
        <dbReference type="EMBL" id="MCG4749024.1"/>
    </source>
</evidence>
<dbReference type="PIRSF" id="PIRSF006054">
    <property type="entry name" value="UCP006054"/>
    <property type="match status" value="1"/>
</dbReference>
<dbReference type="RefSeq" id="WP_117560986.1">
    <property type="nucleotide sequence ID" value="NZ_BAABZL010000001.1"/>
</dbReference>
<dbReference type="InterPro" id="IPR005130">
    <property type="entry name" value="Ser_deHydtase-like_asu"/>
</dbReference>
<evidence type="ECO:0000313" key="5">
    <source>
        <dbReference type="Proteomes" id="UP000669239"/>
    </source>
</evidence>
<dbReference type="PANTHER" id="PTHR30501:SF2">
    <property type="entry name" value="UPF0597 PROTEIN YHAM"/>
    <property type="match status" value="1"/>
</dbReference>
<reference evidence="4 5" key="1">
    <citation type="journal article" date="2020" name="Cell Host Microbe">
        <title>Functional and Genomic Variation between Human-Derived Isolates of Lachnospiraceae Reveals Inter- and Intra-Species Diversity.</title>
        <authorList>
            <person name="Sorbara M.T."/>
            <person name="Littmann E.R."/>
            <person name="Fontana E."/>
            <person name="Moody T.U."/>
            <person name="Kohout C.E."/>
            <person name="Gjonbalaj M."/>
            <person name="Eaton V."/>
            <person name="Seok R."/>
            <person name="Leiner I.M."/>
            <person name="Pamer E.G."/>
        </authorList>
    </citation>
    <scope>NUCLEOTIDE SEQUENCE [LARGE SCALE GENOMIC DNA]</scope>
    <source>
        <strain evidence="4 5">MSK.1.17</strain>
    </source>
</reference>
<proteinExistence type="inferred from homology"/>
<dbReference type="InterPro" id="IPR021144">
    <property type="entry name" value="UPF0597"/>
</dbReference>